<evidence type="ECO:0000313" key="1">
    <source>
        <dbReference type="EMBL" id="EQD89767.1"/>
    </source>
</evidence>
<name>T2SAW7_HELPX</name>
<sequence>MHILCTSNRMQASLSVKDGYFCDKTKQIKKKKRFSCD</sequence>
<dbReference type="AlphaFoldDB" id="T2SAW7"/>
<dbReference type="Proteomes" id="UP000015816">
    <property type="component" value="Unassembled WGS sequence"/>
</dbReference>
<proteinExistence type="predicted"/>
<accession>T2SAW7</accession>
<dbReference type="PATRIC" id="fig|1352357.3.peg.159"/>
<gene>
    <name evidence="1" type="ORF">HPSA50_0159</name>
</gene>
<dbReference type="EMBL" id="AVNI01000001">
    <property type="protein sequence ID" value="EQD89767.1"/>
    <property type="molecule type" value="Genomic_DNA"/>
</dbReference>
<organism evidence="1 2">
    <name type="scientific">Helicobacter pylori SouthAfrica50</name>
    <dbReference type="NCBI Taxonomy" id="1352357"/>
    <lineage>
        <taxon>Bacteria</taxon>
        <taxon>Pseudomonadati</taxon>
        <taxon>Campylobacterota</taxon>
        <taxon>Epsilonproteobacteria</taxon>
        <taxon>Campylobacterales</taxon>
        <taxon>Helicobacteraceae</taxon>
        <taxon>Helicobacter</taxon>
    </lineage>
</organism>
<evidence type="ECO:0000313" key="2">
    <source>
        <dbReference type="Proteomes" id="UP000015816"/>
    </source>
</evidence>
<reference evidence="1 2" key="1">
    <citation type="journal article" date="2013" name="Genome Announc.">
        <title>Genome Sequences of Three hpAfrica2 Strains of Helicobacter pylori.</title>
        <authorList>
            <person name="Duncan S.S."/>
            <person name="Bertoli M.T."/>
            <person name="Kersulyte D."/>
            <person name="Valk P.L."/>
            <person name="Tamma S."/>
            <person name="Segal I."/>
            <person name="McClain M.S."/>
            <person name="Cover T.L."/>
            <person name="Berg D.E."/>
        </authorList>
    </citation>
    <scope>NUCLEOTIDE SEQUENCE [LARGE SCALE GENOMIC DNA]</scope>
    <source>
        <strain evidence="1 2">SouthAfrica50</strain>
    </source>
</reference>
<comment type="caution">
    <text evidence="1">The sequence shown here is derived from an EMBL/GenBank/DDBJ whole genome shotgun (WGS) entry which is preliminary data.</text>
</comment>
<protein>
    <submittedName>
        <fullName evidence="1">Uncharacterized protein</fullName>
    </submittedName>
</protein>